<dbReference type="EMBL" id="JAPCWZ010000004">
    <property type="protein sequence ID" value="KAK8867580.1"/>
    <property type="molecule type" value="Genomic_DNA"/>
</dbReference>
<name>A0ABR2IRV6_9PEZI</name>
<dbReference type="InterPro" id="IPR011009">
    <property type="entry name" value="Kinase-like_dom_sf"/>
</dbReference>
<accession>A0ABR2IRV6</accession>
<feature type="domain" description="Aminoglycoside phosphotransferase" evidence="1">
    <location>
        <begin position="82"/>
        <end position="303"/>
    </location>
</feature>
<dbReference type="Gene3D" id="3.90.1200.10">
    <property type="match status" value="1"/>
</dbReference>
<dbReference type="InterPro" id="IPR051678">
    <property type="entry name" value="AGP_Transferase"/>
</dbReference>
<organism evidence="2 3">
    <name type="scientific">Apiospora arundinis</name>
    <dbReference type="NCBI Taxonomy" id="335852"/>
    <lineage>
        <taxon>Eukaryota</taxon>
        <taxon>Fungi</taxon>
        <taxon>Dikarya</taxon>
        <taxon>Ascomycota</taxon>
        <taxon>Pezizomycotina</taxon>
        <taxon>Sordariomycetes</taxon>
        <taxon>Xylariomycetidae</taxon>
        <taxon>Amphisphaeriales</taxon>
        <taxon>Apiosporaceae</taxon>
        <taxon>Apiospora</taxon>
    </lineage>
</organism>
<protein>
    <submittedName>
        <fullName evidence="2">Phosphotransferase family protein</fullName>
    </submittedName>
</protein>
<dbReference type="InterPro" id="IPR002575">
    <property type="entry name" value="Aminoglycoside_PTrfase"/>
</dbReference>
<evidence type="ECO:0000313" key="3">
    <source>
        <dbReference type="Proteomes" id="UP001390339"/>
    </source>
</evidence>
<sequence>MESRRIISRKSLPLGSSVTFEKTSFFSRNGPDAEFPTPSTILAQSAVQAPSFQDCEERPPVYFEELGLVVKYGKEPKVNIAEAQCLWALKQVGPQIPVPEIYGWTHDTEYTYLFIKLVPGITLEKAWESLARPERVQLCEQLRSITIELRTLQHEPDDQFLGDISGGPLADIIFTSGNLPCAGPFVTTKEFHDWLSSMLKKDKGQHWPGVDPSEIPDPYRQGLPDDSPVVFTHADLHPSNILISTETPRRIVAIVDWQQSGWYPDYWEFCKAEYTADYTSEWVKEYIPRFIAEPECVETFEDYARALGY</sequence>
<dbReference type="Proteomes" id="UP001390339">
    <property type="component" value="Unassembled WGS sequence"/>
</dbReference>
<reference evidence="2 3" key="1">
    <citation type="journal article" date="2024" name="IMA Fungus">
        <title>Apiospora arundinis, a panoply of carbohydrate-active enzymes and secondary metabolites.</title>
        <authorList>
            <person name="Sorensen T."/>
            <person name="Petersen C."/>
            <person name="Muurmann A.T."/>
            <person name="Christiansen J.V."/>
            <person name="Brundto M.L."/>
            <person name="Overgaard C.K."/>
            <person name="Boysen A.T."/>
            <person name="Wollenberg R.D."/>
            <person name="Larsen T.O."/>
            <person name="Sorensen J.L."/>
            <person name="Nielsen K.L."/>
            <person name="Sondergaard T.E."/>
        </authorList>
    </citation>
    <scope>NUCLEOTIDE SEQUENCE [LARGE SCALE GENOMIC DNA]</scope>
    <source>
        <strain evidence="2 3">AAU 773</strain>
    </source>
</reference>
<gene>
    <name evidence="2" type="ORF">PGQ11_006158</name>
</gene>
<comment type="caution">
    <text evidence="2">The sequence shown here is derived from an EMBL/GenBank/DDBJ whole genome shotgun (WGS) entry which is preliminary data.</text>
</comment>
<dbReference type="SUPFAM" id="SSF56112">
    <property type="entry name" value="Protein kinase-like (PK-like)"/>
    <property type="match status" value="1"/>
</dbReference>
<dbReference type="Pfam" id="PF01636">
    <property type="entry name" value="APH"/>
    <property type="match status" value="1"/>
</dbReference>
<dbReference type="PANTHER" id="PTHR21310:SF54">
    <property type="entry name" value="AMINOGLYCOSIDE PHOSPHOTRANSFERASE DOMAIN-CONTAINING PROTEIN"/>
    <property type="match status" value="1"/>
</dbReference>
<evidence type="ECO:0000313" key="2">
    <source>
        <dbReference type="EMBL" id="KAK8867580.1"/>
    </source>
</evidence>
<dbReference type="PANTHER" id="PTHR21310">
    <property type="entry name" value="AMINOGLYCOSIDE PHOSPHOTRANSFERASE-RELATED-RELATED"/>
    <property type="match status" value="1"/>
</dbReference>
<proteinExistence type="predicted"/>
<evidence type="ECO:0000259" key="1">
    <source>
        <dbReference type="Pfam" id="PF01636"/>
    </source>
</evidence>
<keyword evidence="3" id="KW-1185">Reference proteome</keyword>